<feature type="compositionally biased region" description="Gly residues" evidence="1">
    <location>
        <begin position="103"/>
        <end position="112"/>
    </location>
</feature>
<evidence type="ECO:0000256" key="1">
    <source>
        <dbReference type="SAM" id="MobiDB-lite"/>
    </source>
</evidence>
<accession>A0A936NBK4</accession>
<feature type="region of interest" description="Disordered" evidence="1">
    <location>
        <begin position="97"/>
        <end position="119"/>
    </location>
</feature>
<dbReference type="Proteomes" id="UP000727993">
    <property type="component" value="Unassembled WGS sequence"/>
</dbReference>
<sequence length="119" mass="12573">MRPRRSSRHVSNSLDAVLAHLGRPSVDAHEVIRTKWATIVGSRLAGWCWPSELVSGELVVSTTDPVVAEELNLISRELAGTLNRLVGDDVVATVRVRVTSEGRSGGAPGEGAPGAPDGR</sequence>
<dbReference type="AlphaFoldDB" id="A0A936NBK4"/>
<organism evidence="2 3">
    <name type="scientific">Candidatus Neomicrothrix subdominans</name>
    <dbReference type="NCBI Taxonomy" id="2954438"/>
    <lineage>
        <taxon>Bacteria</taxon>
        <taxon>Bacillati</taxon>
        <taxon>Actinomycetota</taxon>
        <taxon>Acidimicrobiia</taxon>
        <taxon>Acidimicrobiales</taxon>
        <taxon>Microthrixaceae</taxon>
        <taxon>Candidatus Neomicrothrix</taxon>
    </lineage>
</organism>
<evidence type="ECO:0000313" key="2">
    <source>
        <dbReference type="EMBL" id="MBK9296965.1"/>
    </source>
</evidence>
<evidence type="ECO:0000313" key="3">
    <source>
        <dbReference type="Proteomes" id="UP000727993"/>
    </source>
</evidence>
<dbReference type="EMBL" id="JADJZA010000006">
    <property type="protein sequence ID" value="MBK9296965.1"/>
    <property type="molecule type" value="Genomic_DNA"/>
</dbReference>
<proteinExistence type="predicted"/>
<dbReference type="InterPro" id="IPR007922">
    <property type="entry name" value="DciA-like"/>
</dbReference>
<dbReference type="Pfam" id="PF05258">
    <property type="entry name" value="DciA"/>
    <property type="match status" value="1"/>
</dbReference>
<reference evidence="2 3" key="1">
    <citation type="submission" date="2020-10" db="EMBL/GenBank/DDBJ databases">
        <title>Connecting structure to function with the recovery of over 1000 high-quality activated sludge metagenome-assembled genomes encoding full-length rRNA genes using long-read sequencing.</title>
        <authorList>
            <person name="Singleton C.M."/>
            <person name="Petriglieri F."/>
            <person name="Kristensen J.M."/>
            <person name="Kirkegaard R.H."/>
            <person name="Michaelsen T.Y."/>
            <person name="Andersen M.H."/>
            <person name="Karst S.M."/>
            <person name="Dueholm M.S."/>
            <person name="Nielsen P.H."/>
            <person name="Albertsen M."/>
        </authorList>
    </citation>
    <scope>NUCLEOTIDE SEQUENCE [LARGE SCALE GENOMIC DNA]</scope>
    <source>
        <strain evidence="2">Lyne_18-Q3-R50-59_MAXAC.006</strain>
    </source>
</reference>
<gene>
    <name evidence="2" type="ORF">IPN02_09025</name>
</gene>
<comment type="caution">
    <text evidence="2">The sequence shown here is derived from an EMBL/GenBank/DDBJ whole genome shotgun (WGS) entry which is preliminary data.</text>
</comment>
<name>A0A936NBK4_9ACTN</name>
<protein>
    <submittedName>
        <fullName evidence="2">DUF721 domain-containing protein</fullName>
    </submittedName>
</protein>